<feature type="region of interest" description="Disordered" evidence="2">
    <location>
        <begin position="409"/>
        <end position="461"/>
    </location>
</feature>
<keyword evidence="1" id="KW-0064">Aspartyl protease</keyword>
<dbReference type="Pfam" id="PF22936">
    <property type="entry name" value="Pol_BBD"/>
    <property type="match status" value="1"/>
</dbReference>
<comment type="caution">
    <text evidence="4">The sequence shown here is derived from an EMBL/GenBank/DDBJ whole genome shotgun (WGS) entry which is preliminary data.</text>
</comment>
<dbReference type="InterPro" id="IPR025724">
    <property type="entry name" value="GAG-pre-integrase_dom"/>
</dbReference>
<proteinExistence type="predicted"/>
<dbReference type="GO" id="GO:0003676">
    <property type="term" value="F:nucleic acid binding"/>
    <property type="evidence" value="ECO:0007669"/>
    <property type="project" value="InterPro"/>
</dbReference>
<feature type="compositionally biased region" description="Gly residues" evidence="2">
    <location>
        <begin position="434"/>
        <end position="445"/>
    </location>
</feature>
<dbReference type="SUPFAM" id="SSF56672">
    <property type="entry name" value="DNA/RNA polymerases"/>
    <property type="match status" value="1"/>
</dbReference>
<keyword evidence="1" id="KW-0378">Hydrolase</keyword>
<dbReference type="SUPFAM" id="SSF53098">
    <property type="entry name" value="Ribonuclease H-like"/>
    <property type="match status" value="1"/>
</dbReference>
<feature type="non-terminal residue" evidence="4">
    <location>
        <position position="1655"/>
    </location>
</feature>
<dbReference type="PANTHER" id="PTHR11439">
    <property type="entry name" value="GAG-POL-RELATED RETROTRANSPOSON"/>
    <property type="match status" value="1"/>
</dbReference>
<evidence type="ECO:0000256" key="1">
    <source>
        <dbReference type="ARBA" id="ARBA00022750"/>
    </source>
</evidence>
<keyword evidence="1" id="KW-0645">Protease</keyword>
<feature type="domain" description="Integrase catalytic" evidence="3">
    <location>
        <begin position="762"/>
        <end position="927"/>
    </location>
</feature>
<feature type="region of interest" description="Disordered" evidence="2">
    <location>
        <begin position="27"/>
        <end position="62"/>
    </location>
</feature>
<dbReference type="PROSITE" id="PS50994">
    <property type="entry name" value="INTEGRASE"/>
    <property type="match status" value="1"/>
</dbReference>
<dbReference type="InterPro" id="IPR057670">
    <property type="entry name" value="SH3_retrovirus"/>
</dbReference>
<dbReference type="PANTHER" id="PTHR11439:SF467">
    <property type="entry name" value="INTEGRASE CATALYTIC DOMAIN-CONTAINING PROTEIN"/>
    <property type="match status" value="1"/>
</dbReference>
<dbReference type="Proteomes" id="UP001152523">
    <property type="component" value="Unassembled WGS sequence"/>
</dbReference>
<dbReference type="EMBL" id="CAMAPF010000999">
    <property type="protein sequence ID" value="CAH9137157.1"/>
    <property type="molecule type" value="Genomic_DNA"/>
</dbReference>
<keyword evidence="5" id="KW-1185">Reference proteome</keyword>
<dbReference type="InterPro" id="IPR043502">
    <property type="entry name" value="DNA/RNA_pol_sf"/>
</dbReference>
<dbReference type="InterPro" id="IPR036397">
    <property type="entry name" value="RNaseH_sf"/>
</dbReference>
<feature type="compositionally biased region" description="Basic residues" evidence="2">
    <location>
        <begin position="446"/>
        <end position="457"/>
    </location>
</feature>
<dbReference type="InterPro" id="IPR001584">
    <property type="entry name" value="Integrase_cat-core"/>
</dbReference>
<name>A0AAV0FNE0_9ASTE</name>
<feature type="compositionally biased region" description="Low complexity" evidence="2">
    <location>
        <begin position="409"/>
        <end position="423"/>
    </location>
</feature>
<dbReference type="GO" id="GO:0004190">
    <property type="term" value="F:aspartic-type endopeptidase activity"/>
    <property type="evidence" value="ECO:0007669"/>
    <property type="project" value="UniProtKB-KW"/>
</dbReference>
<feature type="compositionally biased region" description="Low complexity" evidence="2">
    <location>
        <begin position="1098"/>
        <end position="1125"/>
    </location>
</feature>
<dbReference type="GO" id="GO:0015074">
    <property type="term" value="P:DNA integration"/>
    <property type="evidence" value="ECO:0007669"/>
    <property type="project" value="InterPro"/>
</dbReference>
<dbReference type="InterPro" id="IPR013103">
    <property type="entry name" value="RVT_2"/>
</dbReference>
<gene>
    <name evidence="4" type="ORF">CEPIT_LOCUS35822</name>
</gene>
<feature type="compositionally biased region" description="Low complexity" evidence="2">
    <location>
        <begin position="1060"/>
        <end position="1085"/>
    </location>
</feature>
<dbReference type="Pfam" id="PF07727">
    <property type="entry name" value="RVT_2"/>
    <property type="match status" value="1"/>
</dbReference>
<feature type="region of interest" description="Disordered" evidence="2">
    <location>
        <begin position="1028"/>
        <end position="1131"/>
    </location>
</feature>
<dbReference type="InterPro" id="IPR054722">
    <property type="entry name" value="PolX-like_BBD"/>
</dbReference>
<dbReference type="Pfam" id="PF25597">
    <property type="entry name" value="SH3_retrovirus"/>
    <property type="match status" value="1"/>
</dbReference>
<evidence type="ECO:0000313" key="4">
    <source>
        <dbReference type="EMBL" id="CAH9137157.1"/>
    </source>
</evidence>
<protein>
    <recommendedName>
        <fullName evidence="3">Integrase catalytic domain-containing protein</fullName>
    </recommendedName>
</protein>
<evidence type="ECO:0000256" key="2">
    <source>
        <dbReference type="SAM" id="MobiDB-lite"/>
    </source>
</evidence>
<dbReference type="Pfam" id="PF14223">
    <property type="entry name" value="Retrotran_gag_2"/>
    <property type="match status" value="1"/>
</dbReference>
<evidence type="ECO:0000313" key="5">
    <source>
        <dbReference type="Proteomes" id="UP001152523"/>
    </source>
</evidence>
<dbReference type="Gene3D" id="3.30.420.10">
    <property type="entry name" value="Ribonuclease H-like superfamily/Ribonuclease H"/>
    <property type="match status" value="1"/>
</dbReference>
<accession>A0AAV0FNE0</accession>
<dbReference type="Pfam" id="PF13976">
    <property type="entry name" value="gag_pre-integrs"/>
    <property type="match status" value="1"/>
</dbReference>
<feature type="compositionally biased region" description="Polar residues" evidence="2">
    <location>
        <begin position="1034"/>
        <end position="1053"/>
    </location>
</feature>
<reference evidence="4" key="1">
    <citation type="submission" date="2022-07" db="EMBL/GenBank/DDBJ databases">
        <authorList>
            <person name="Macas J."/>
            <person name="Novak P."/>
            <person name="Neumann P."/>
        </authorList>
    </citation>
    <scope>NUCLEOTIDE SEQUENCE</scope>
</reference>
<sequence>MEPRVLTWFQSLKFFFPFSSARMSHDSSASGVTTAADSSLSGPVSSSAARHDGTSPSSSLALPSTLDISSPFARRVSANDSFALPSMDPYRLFGNREQSLGMPPPFTWTPAMVSSMPMSSLPSLHAPIGPPPSLFNSAPSNTAQTSSSQLPPPAVFTGSTFSGQPGTSFLHNQVLTTPGSTSSSSFLGSLASQLTFSTPNVTNIVTTRLKAVEDYLPWRTQFESFLVSHSLLGILDGSVSAPPQYIHDANRREVVNPEYHYWLKIDQTVRSWLFTTLSRDILMEVYDLKFSARIWQCLETRFMSACLARSMELKRQLSHIKKKESQSIDQYLLEIKVLVDNLNSINSPVSNRDLIEYTILGLGPEYESLITVVTYIPGEVTLETLRPILLAQEQRNLFLRSQESAAPHQAFAAPAVPAAPAAPQRGGVPSAARGQGGRAQGGRGYRGGRGRGQRGRGRGFGAPFQRQQAAYGNQQPPLLPLPQFGQAPGQILYGPPRAQATAGTPGTVFSNVLSGSSYLNYFSTCGTNNISAGFPSGDSNHFPPPPVVCQICFSPGHSALTCPRYVGSSAPALATLPSGESNAAVWYPDSGASAHMTPHEGILSCKSPYTDSHSVQVANGTKLPISHIGSVKLVTPGRSLTLNSVYHVPHLKYNLLSIHKLCADNDCTVIFNKNSFSIKDNQTGAHLLQASNKDHLYPFHAFQTTLIPGPTWHKRLGHCGDKVLQRLRQNNFISLSSNFSHNCVSCKLGKSHRLPFHDVFHSCTAPLEIIHSDVWQSPVISNLGFKYYVSFIDDFSRYTWVYPMRRKSEVYTHFCNFQTLVENLFDRKIKVFQSDGGGEFDNIIFNNHFLKSGILFRKSCPDTPAQNGVAERKHRHLLELTRTMLIEASIPPTFWVDALYTATYIVNRLPTPLLNNFTPFEKLFNKPPDFNFLRVFGCACFPNFIAKSSNKLSPRSTRCVFIGYAPGYKGYRCLEPISGRVYISRDVLFHETDFPFSTLVSRTTSPPVTITDLPLSWSPSSTRSPPAQYVFSLPSANTSGSLQSTPHHTSPLTPQAFLRSSSSSGDLIPDDLSPSSSSSSSSSIPNDLTPFDHAATKTSPPSSLSPSTDNTTTPSNNSPSSTLPSLSPPPVVNIHPMRTRAKDGIFKPKTIFNLSVFSPPDDPTCFSQAQKFPVWRAAMADEFNALIANKTWDLVPWDSTKNVVACKWVYKTKFNSDGSVERHKARLVAQGFKQQAGVDFTETFSPVVKPTTVRLVLSVVVARGWCIRQLDVKNAFLHGHLTEEVFMRQPPGFIHPSFPHHVCRLKKALYGLKQAPRAWFHRFSGFLLSQGFSQSKSDSSMFVFRTQTHVVYILLYVDDILITGSSVVLVRSIIQSLSTQFAMKDLGDIHFFLGLQTKRTSKGLFLSQHKYISDLLRRFHLHTVKPIRTPLPSRTTLSLTDGELLTDATEYRSMVGALQYLILTRPDITYAVHLVSQFMHAPRTTHLLAVKRIYRYLQGTMDYGLWLQSNRDISLIVAYSDADWAGCPDSSRSTTGYAIFLGPNLISWRSKKQPTVSKSSTEAEYRAIAYTVQDTLFIRSLMAEMGLHISSPVQLHCDNVSASYLAVNPIQHDRSKHIKIDYHFVRERVAHGDLVVKYVPTQLQLADIFTKNLSS</sequence>
<dbReference type="CDD" id="cd09272">
    <property type="entry name" value="RNase_HI_RT_Ty1"/>
    <property type="match status" value="1"/>
</dbReference>
<evidence type="ECO:0000259" key="3">
    <source>
        <dbReference type="PROSITE" id="PS50994"/>
    </source>
</evidence>
<dbReference type="InterPro" id="IPR012337">
    <property type="entry name" value="RNaseH-like_sf"/>
</dbReference>
<organism evidence="4 5">
    <name type="scientific">Cuscuta epithymum</name>
    <dbReference type="NCBI Taxonomy" id="186058"/>
    <lineage>
        <taxon>Eukaryota</taxon>
        <taxon>Viridiplantae</taxon>
        <taxon>Streptophyta</taxon>
        <taxon>Embryophyta</taxon>
        <taxon>Tracheophyta</taxon>
        <taxon>Spermatophyta</taxon>
        <taxon>Magnoliopsida</taxon>
        <taxon>eudicotyledons</taxon>
        <taxon>Gunneridae</taxon>
        <taxon>Pentapetalae</taxon>
        <taxon>asterids</taxon>
        <taxon>lamiids</taxon>
        <taxon>Solanales</taxon>
        <taxon>Convolvulaceae</taxon>
        <taxon>Cuscuteae</taxon>
        <taxon>Cuscuta</taxon>
        <taxon>Cuscuta subgen. Cuscuta</taxon>
    </lineage>
</organism>